<evidence type="ECO:0000256" key="3">
    <source>
        <dbReference type="ARBA" id="ARBA00023125"/>
    </source>
</evidence>
<keyword evidence="3" id="KW-0238">DNA-binding</keyword>
<dbReference type="Gene3D" id="1.10.10.10">
    <property type="entry name" value="Winged helix-like DNA-binding domain superfamily/Winged helix DNA-binding domain"/>
    <property type="match status" value="1"/>
</dbReference>
<dbReference type="InterPro" id="IPR005650">
    <property type="entry name" value="BlaI_family"/>
</dbReference>
<dbReference type="Proteomes" id="UP000249169">
    <property type="component" value="Unassembled WGS sequence"/>
</dbReference>
<dbReference type="PIRSF" id="PIRSF019455">
    <property type="entry name" value="CopR_AtkY"/>
    <property type="match status" value="1"/>
</dbReference>
<evidence type="ECO:0000256" key="4">
    <source>
        <dbReference type="ARBA" id="ARBA00023163"/>
    </source>
</evidence>
<keyword evidence="6" id="KW-1185">Reference proteome</keyword>
<evidence type="ECO:0000313" key="5">
    <source>
        <dbReference type="EMBL" id="RAL20677.1"/>
    </source>
</evidence>
<name>A0A328C2L1_9DELT</name>
<dbReference type="SUPFAM" id="SSF46785">
    <property type="entry name" value="Winged helix' DNA-binding domain"/>
    <property type="match status" value="1"/>
</dbReference>
<evidence type="ECO:0000256" key="2">
    <source>
        <dbReference type="ARBA" id="ARBA00023015"/>
    </source>
</evidence>
<keyword evidence="2" id="KW-0805">Transcription regulation</keyword>
<dbReference type="InterPro" id="IPR036388">
    <property type="entry name" value="WH-like_DNA-bd_sf"/>
</dbReference>
<reference evidence="5 6" key="1">
    <citation type="submission" date="2018-05" db="EMBL/GenBank/DDBJ databases">
        <title>Lujinxingia marina gen. nov. sp. nov., a new facultative anaerobic member of the class Deltaproteobacteria, and proposal of Lujinxingaceae fam. nov.</title>
        <authorList>
            <person name="Li C.-M."/>
        </authorList>
    </citation>
    <scope>NUCLEOTIDE SEQUENCE [LARGE SCALE GENOMIC DNA]</scope>
    <source>
        <strain evidence="5 6">B210</strain>
    </source>
</reference>
<dbReference type="OrthoDB" id="9813987at2"/>
<gene>
    <name evidence="5" type="ORF">DL240_15275</name>
</gene>
<evidence type="ECO:0000256" key="1">
    <source>
        <dbReference type="ARBA" id="ARBA00011046"/>
    </source>
</evidence>
<protein>
    <submittedName>
        <fullName evidence="5">CopY family transcriptional regulator</fullName>
    </submittedName>
</protein>
<proteinExistence type="inferred from homology"/>
<accession>A0A328C2L1</accession>
<evidence type="ECO:0000313" key="6">
    <source>
        <dbReference type="Proteomes" id="UP000249169"/>
    </source>
</evidence>
<dbReference type="InterPro" id="IPR036390">
    <property type="entry name" value="WH_DNA-bd_sf"/>
</dbReference>
<dbReference type="GO" id="GO:0045892">
    <property type="term" value="P:negative regulation of DNA-templated transcription"/>
    <property type="evidence" value="ECO:0007669"/>
    <property type="project" value="InterPro"/>
</dbReference>
<organism evidence="5 6">
    <name type="scientific">Lujinxingia litoralis</name>
    <dbReference type="NCBI Taxonomy" id="2211119"/>
    <lineage>
        <taxon>Bacteria</taxon>
        <taxon>Deltaproteobacteria</taxon>
        <taxon>Bradymonadales</taxon>
        <taxon>Lujinxingiaceae</taxon>
        <taxon>Lujinxingia</taxon>
    </lineage>
</organism>
<sequence length="141" mass="16465">MKGIRIRPEQDGLRTSLFDLEAEIMEIVWDKRWTEFAVADVLAVLEGRREIAYTTVMTTVSRLYKKELLHRHKEGRRYVYAPAMSRAEFIAAMTREVLNSLPPVGQDTAYALLVERVSQADDEELERLEALIRQRRKERDA</sequence>
<dbReference type="EMBL" id="QHKO01000008">
    <property type="protein sequence ID" value="RAL20677.1"/>
    <property type="molecule type" value="Genomic_DNA"/>
</dbReference>
<dbReference type="RefSeq" id="WP_111730769.1">
    <property type="nucleotide sequence ID" value="NZ_QHKO01000008.1"/>
</dbReference>
<dbReference type="GO" id="GO:0003677">
    <property type="term" value="F:DNA binding"/>
    <property type="evidence" value="ECO:0007669"/>
    <property type="project" value="UniProtKB-KW"/>
</dbReference>
<dbReference type="Pfam" id="PF03965">
    <property type="entry name" value="Penicillinase_R"/>
    <property type="match status" value="1"/>
</dbReference>
<keyword evidence="4" id="KW-0804">Transcription</keyword>
<comment type="caution">
    <text evidence="5">The sequence shown here is derived from an EMBL/GenBank/DDBJ whole genome shotgun (WGS) entry which is preliminary data.</text>
</comment>
<comment type="similarity">
    <text evidence="1">Belongs to the BlaI transcriptional regulatory family.</text>
</comment>
<dbReference type="AlphaFoldDB" id="A0A328C2L1"/>